<proteinExistence type="predicted"/>
<protein>
    <submittedName>
        <fullName evidence="1">Uncharacterized protein</fullName>
    </submittedName>
</protein>
<reference evidence="1" key="2">
    <citation type="journal article" date="2015" name="Data Brief">
        <title>Shoot transcriptome of the giant reed, Arundo donax.</title>
        <authorList>
            <person name="Barrero R.A."/>
            <person name="Guerrero F.D."/>
            <person name="Moolhuijzen P."/>
            <person name="Goolsby J.A."/>
            <person name="Tidwell J."/>
            <person name="Bellgard S.E."/>
            <person name="Bellgard M.I."/>
        </authorList>
    </citation>
    <scope>NUCLEOTIDE SEQUENCE</scope>
    <source>
        <tissue evidence="1">Shoot tissue taken approximately 20 cm above the soil surface</tissue>
    </source>
</reference>
<accession>A0A0A9T9G1</accession>
<dbReference type="EMBL" id="GBRH01198789">
    <property type="protein sequence ID" value="JAD99106.1"/>
    <property type="molecule type" value="Transcribed_RNA"/>
</dbReference>
<dbReference type="AlphaFoldDB" id="A0A0A9T9G1"/>
<sequence length="32" mass="3607">MVSRVPKTSRQGLRVSRAGKYHGLQSIGWCTF</sequence>
<evidence type="ECO:0000313" key="1">
    <source>
        <dbReference type="EMBL" id="JAD99106.1"/>
    </source>
</evidence>
<reference evidence="1" key="1">
    <citation type="submission" date="2014-09" db="EMBL/GenBank/DDBJ databases">
        <authorList>
            <person name="Magalhaes I.L.F."/>
            <person name="Oliveira U."/>
            <person name="Santos F.R."/>
            <person name="Vidigal T.H.D.A."/>
            <person name="Brescovit A.D."/>
            <person name="Santos A.J."/>
        </authorList>
    </citation>
    <scope>NUCLEOTIDE SEQUENCE</scope>
    <source>
        <tissue evidence="1">Shoot tissue taken approximately 20 cm above the soil surface</tissue>
    </source>
</reference>
<organism evidence="1">
    <name type="scientific">Arundo donax</name>
    <name type="common">Giant reed</name>
    <name type="synonym">Donax arundinaceus</name>
    <dbReference type="NCBI Taxonomy" id="35708"/>
    <lineage>
        <taxon>Eukaryota</taxon>
        <taxon>Viridiplantae</taxon>
        <taxon>Streptophyta</taxon>
        <taxon>Embryophyta</taxon>
        <taxon>Tracheophyta</taxon>
        <taxon>Spermatophyta</taxon>
        <taxon>Magnoliopsida</taxon>
        <taxon>Liliopsida</taxon>
        <taxon>Poales</taxon>
        <taxon>Poaceae</taxon>
        <taxon>PACMAD clade</taxon>
        <taxon>Arundinoideae</taxon>
        <taxon>Arundineae</taxon>
        <taxon>Arundo</taxon>
    </lineage>
</organism>
<name>A0A0A9T9G1_ARUDO</name>